<sequence length="182" mass="20650">MNLRIKMQKIVLIGGSKSNVGKTTLARIILKLFPKTFVAIKITNNLIHGLGITKETFKTAPFGKDTYFLLENAKHVFWAKGDFEYINIHIKELIETLDDPVIVEGNIFYRIMKPSLFLFVGKDGVSIKEEAKKLVEVADFVIVNGDFVFNIVGNKVFVNLQKNLYSLETDFKEFLTSSISKL</sequence>
<evidence type="ECO:0008006" key="3">
    <source>
        <dbReference type="Google" id="ProtNLM"/>
    </source>
</evidence>
<dbReference type="InterPro" id="IPR027417">
    <property type="entry name" value="P-loop_NTPase"/>
</dbReference>
<evidence type="ECO:0000313" key="2">
    <source>
        <dbReference type="Proteomes" id="UP000236910"/>
    </source>
</evidence>
<reference evidence="1 2" key="1">
    <citation type="submission" date="2018-01" db="EMBL/GenBank/DDBJ databases">
        <title>Metagenomic assembled genomes from two thermal pools in the Uzon Caldera, Kamchatka, Russia.</title>
        <authorList>
            <person name="Wilkins L."/>
            <person name="Ettinger C."/>
        </authorList>
    </citation>
    <scope>NUCLEOTIDE SEQUENCE [LARGE SCALE GENOMIC DNA]</scope>
    <source>
        <strain evidence="1">ARK-10</strain>
    </source>
</reference>
<comment type="caution">
    <text evidence="1">The sequence shown here is derived from an EMBL/GenBank/DDBJ whole genome shotgun (WGS) entry which is preliminary data.</text>
</comment>
<name>A0A2J6X6J3_9BACT</name>
<proteinExistence type="predicted"/>
<protein>
    <recommendedName>
        <fullName evidence="3">Molybdopterin-guanine dinucleotide biosynthesis protein B (MobB) domain-containing protein</fullName>
    </recommendedName>
</protein>
<dbReference type="SUPFAM" id="SSF52540">
    <property type="entry name" value="P-loop containing nucleoside triphosphate hydrolases"/>
    <property type="match status" value="1"/>
</dbReference>
<organism evidence="1 2">
    <name type="scientific">Caldisericum exile</name>
    <dbReference type="NCBI Taxonomy" id="693075"/>
    <lineage>
        <taxon>Bacteria</taxon>
        <taxon>Pseudomonadati</taxon>
        <taxon>Caldisericota/Cryosericota group</taxon>
        <taxon>Caldisericota</taxon>
        <taxon>Caldisericia</taxon>
        <taxon>Caldisericales</taxon>
        <taxon>Caldisericaceae</taxon>
        <taxon>Caldisericum</taxon>
    </lineage>
</organism>
<accession>A0A2J6X6J3</accession>
<dbReference type="AlphaFoldDB" id="A0A2J6X6J3"/>
<dbReference type="Proteomes" id="UP000236910">
    <property type="component" value="Unassembled WGS sequence"/>
</dbReference>
<dbReference type="EMBL" id="PNIX01000213">
    <property type="protein sequence ID" value="PMP82434.1"/>
    <property type="molecule type" value="Genomic_DNA"/>
</dbReference>
<evidence type="ECO:0000313" key="1">
    <source>
        <dbReference type="EMBL" id="PMP82434.1"/>
    </source>
</evidence>
<gene>
    <name evidence="1" type="ORF">C0175_03630</name>
</gene>